<evidence type="ECO:0000256" key="1">
    <source>
        <dbReference type="SAM" id="Phobius"/>
    </source>
</evidence>
<organism evidence="3 4">
    <name type="scientific">Methylobacterium goesingense</name>
    <dbReference type="NCBI Taxonomy" id="243690"/>
    <lineage>
        <taxon>Bacteria</taxon>
        <taxon>Pseudomonadati</taxon>
        <taxon>Pseudomonadota</taxon>
        <taxon>Alphaproteobacteria</taxon>
        <taxon>Hyphomicrobiales</taxon>
        <taxon>Methylobacteriaceae</taxon>
        <taxon>Methylobacterium</taxon>
    </lineage>
</organism>
<dbReference type="InterPro" id="IPR011009">
    <property type="entry name" value="Kinase-like_dom_sf"/>
</dbReference>
<feature type="transmembrane region" description="Helical" evidence="1">
    <location>
        <begin position="404"/>
        <end position="436"/>
    </location>
</feature>
<dbReference type="GO" id="GO:0003677">
    <property type="term" value="F:DNA binding"/>
    <property type="evidence" value="ECO:0007669"/>
    <property type="project" value="UniProtKB-KW"/>
</dbReference>
<feature type="transmembrane region" description="Helical" evidence="1">
    <location>
        <begin position="203"/>
        <end position="221"/>
    </location>
</feature>
<dbReference type="Proteomes" id="UP001549145">
    <property type="component" value="Unassembled WGS sequence"/>
</dbReference>
<keyword evidence="1" id="KW-0472">Membrane</keyword>
<proteinExistence type="predicted"/>
<keyword evidence="3" id="KW-0808">Transferase</keyword>
<gene>
    <name evidence="3" type="ORF">ABID43_003768</name>
</gene>
<dbReference type="EMBL" id="JBEPMM010000012">
    <property type="protein sequence ID" value="MET3694209.1"/>
    <property type="molecule type" value="Genomic_DNA"/>
</dbReference>
<reference evidence="3 4" key="1">
    <citation type="submission" date="2024-06" db="EMBL/GenBank/DDBJ databases">
        <title>Genomic Encyclopedia of Type Strains, Phase IV (KMG-IV): sequencing the most valuable type-strain genomes for metagenomic binning, comparative biology and taxonomic classification.</title>
        <authorList>
            <person name="Goeker M."/>
        </authorList>
    </citation>
    <scope>NUCLEOTIDE SEQUENCE [LARGE SCALE GENOMIC DNA]</scope>
    <source>
        <strain evidence="3 4">DSM 21331</strain>
    </source>
</reference>
<dbReference type="PROSITE" id="PS50011">
    <property type="entry name" value="PROTEIN_KINASE_DOM"/>
    <property type="match status" value="1"/>
</dbReference>
<dbReference type="SUPFAM" id="SSF56112">
    <property type="entry name" value="Protein kinase-like (PK-like)"/>
    <property type="match status" value="1"/>
</dbReference>
<dbReference type="InterPro" id="IPR000719">
    <property type="entry name" value="Prot_kinase_dom"/>
</dbReference>
<name>A0ABV2L8N3_9HYPH</name>
<keyword evidence="1" id="KW-0812">Transmembrane</keyword>
<sequence length="651" mass="69799">MSVLQYRTRSGATVRLSAPLGQGGEGTVSSVEGPGELAAKIYKAGLAAGRENKVLAMVDARLHATNQFVAYPLDALFDMRSGTFAGFTMRKASNRKEVHELYSPSSRKTAFPSATFPLLVRAMANVARAMASVHASGCVVGDVNHSVVMVASDATITLIDSDSFQFKAAGKVFPCKVGTPDFTPPELQGQSFEGVLRTANHDAFGLATLVFMTLFMGRFPFVGRFKGAGDMPDIERSIREYRFAYSNRRAATQMEPPPHVPTLVDLPLPLADAFERAFGPLGVSPSGRPTASDWVGLLDRAEADLVKCNQSASHHHFRQATGCPWCRMERGFPGFVAFVPMVSASTPGGAPIDLGQLIAAIRGIPDPGPAPDLAKLMPALPNLVPSPATKGAGRSRVGRRFAGVVSGFAGVGLFSLGGGGALFGIIALIVAFGLMFSPPEIVGTLSKAAKASQAEWETAKRQFELSAGNATFLKARQDAETLIQQVQNLPGEEARRVEALDAKRRDLQMQRHLERFKIAQAKVSGVGEARKLTLRSYGIETAADADYNKIVAIRGFGPATANNIIKWRGTVEAKFAFDPSKPVDPQDVAAIKADVMKSRTDLVQRLRQTTADLQKLASDVKSSRTSPAPQYIAAWTAHRQAEVDMKALNVF</sequence>
<keyword evidence="3" id="KW-0238">DNA-binding</keyword>
<evidence type="ECO:0000313" key="3">
    <source>
        <dbReference type="EMBL" id="MET3694209.1"/>
    </source>
</evidence>
<keyword evidence="1" id="KW-1133">Transmembrane helix</keyword>
<feature type="domain" description="Protein kinase" evidence="2">
    <location>
        <begin position="14"/>
        <end position="317"/>
    </location>
</feature>
<dbReference type="Gene3D" id="1.10.510.10">
    <property type="entry name" value="Transferase(Phosphotransferase) domain 1"/>
    <property type="match status" value="1"/>
</dbReference>
<keyword evidence="3" id="KW-0418">Kinase</keyword>
<accession>A0ABV2L8N3</accession>
<protein>
    <submittedName>
        <fullName evidence="3">DNA-binding helix-hairpin-helix protein with protein kinase domain</fullName>
    </submittedName>
</protein>
<dbReference type="RefSeq" id="WP_238282749.1">
    <property type="nucleotide sequence ID" value="NZ_BPQL01000193.1"/>
</dbReference>
<keyword evidence="4" id="KW-1185">Reference proteome</keyword>
<dbReference type="Gene3D" id="1.10.150.20">
    <property type="entry name" value="5' to 3' exonuclease, C-terminal subdomain"/>
    <property type="match status" value="1"/>
</dbReference>
<evidence type="ECO:0000313" key="4">
    <source>
        <dbReference type="Proteomes" id="UP001549145"/>
    </source>
</evidence>
<evidence type="ECO:0000259" key="2">
    <source>
        <dbReference type="PROSITE" id="PS50011"/>
    </source>
</evidence>
<dbReference type="GO" id="GO:0016301">
    <property type="term" value="F:kinase activity"/>
    <property type="evidence" value="ECO:0007669"/>
    <property type="project" value="UniProtKB-KW"/>
</dbReference>
<comment type="caution">
    <text evidence="3">The sequence shown here is derived from an EMBL/GenBank/DDBJ whole genome shotgun (WGS) entry which is preliminary data.</text>
</comment>